<dbReference type="PANTHER" id="PTHR28657:SF5">
    <property type="entry name" value="INDOLEAMINE 2,3-DIOXYGENASE"/>
    <property type="match status" value="1"/>
</dbReference>
<dbReference type="PROSITE" id="PS00945">
    <property type="entry name" value="CKS_2"/>
    <property type="match status" value="1"/>
</dbReference>
<keyword evidence="5" id="KW-0132">Cell division</keyword>
<proteinExistence type="inferred from homology"/>
<dbReference type="Proteomes" id="UP000308199">
    <property type="component" value="Unassembled WGS sequence"/>
</dbReference>
<sequence>MDYIHNVLTPPQLLRIGTSCLNDILHRLRSNSIESPKANAEFDIDRENGFLPAYPLQRLPLAFEFWERALDEASDVLGLGDDISEEALERRAGGEAWRQRIREGPLIPTHTIESDNRVLQRAHHVLAFLTHYYVHSTPPTEDGAPFVIPKTLAIPFTRISKLLGIAPILTYADTVLWNAYPINPGLPMTLDNMRFQHVFSGTDDEEEFYRTSASVELRGVELLQIIEEFHNLPNVTDNTAIWKIARDLQRVTSLIGELSDITQSVRAGCDPHVFHWRIRPWFNGSDAGGPSSPGWIYDGVDSSDRLDLSGPSGGQSTTVHTLDIWLDIDHKLSQKRHPAPSDENKRADHGFMERMRRYMPGQHRSYLEYLQNAPRSLRELARQSPALREPYNAAVMALKKFRDYHIRIACLYIVTMSKTARYSCPVIASIMKEQQKASATGPSTQMSKSDLLKRWEEYVDKIHYSERYCDDHFEYRHVILPKPLLKLVPKHYFNPDDQSTLRLLTEKEWRSIGITQSLGWVHYEVHTPEPHVLLFRRELNFQQQLAPDGRPTGQLNRNAGRK</sequence>
<protein>
    <recommendedName>
        <fullName evidence="5">Cyclin-dependent kinases regulatory subunit</fullName>
    </recommendedName>
</protein>
<dbReference type="GO" id="GO:0046872">
    <property type="term" value="F:metal ion binding"/>
    <property type="evidence" value="ECO:0007669"/>
    <property type="project" value="UniProtKB-KW"/>
</dbReference>
<dbReference type="GO" id="GO:0033754">
    <property type="term" value="F:indoleamine 2,3-dioxygenase activity"/>
    <property type="evidence" value="ECO:0007669"/>
    <property type="project" value="TreeGrafter"/>
</dbReference>
<evidence type="ECO:0000313" key="7">
    <source>
        <dbReference type="Proteomes" id="UP000308199"/>
    </source>
</evidence>
<dbReference type="GO" id="GO:0020037">
    <property type="term" value="F:heme binding"/>
    <property type="evidence" value="ECO:0007669"/>
    <property type="project" value="InterPro"/>
</dbReference>
<dbReference type="SMART" id="SM01084">
    <property type="entry name" value="CKS"/>
    <property type="match status" value="1"/>
</dbReference>
<evidence type="ECO:0000256" key="4">
    <source>
        <dbReference type="PIRSR" id="PIRSR600898-1"/>
    </source>
</evidence>
<keyword evidence="7" id="KW-1185">Reference proteome</keyword>
<comment type="similarity">
    <text evidence="1">Belongs to the indoleamine 2,3-dioxygenase family.</text>
</comment>
<keyword evidence="2 4" id="KW-0479">Metal-binding</keyword>
<dbReference type="InterPro" id="IPR000789">
    <property type="entry name" value="Cyclin-dep_kinase_reg-sub"/>
</dbReference>
<dbReference type="GO" id="GO:0005737">
    <property type="term" value="C:cytoplasm"/>
    <property type="evidence" value="ECO:0007669"/>
    <property type="project" value="TreeGrafter"/>
</dbReference>
<name>A0A4S4L7C3_9AGAM</name>
<reference evidence="6 7" key="1">
    <citation type="submission" date="2019-02" db="EMBL/GenBank/DDBJ databases">
        <title>Genome sequencing of the rare red list fungi Phellinidium pouzarii.</title>
        <authorList>
            <person name="Buettner E."/>
            <person name="Kellner H."/>
        </authorList>
    </citation>
    <scope>NUCLEOTIDE SEQUENCE [LARGE SCALE GENOMIC DNA]</scope>
    <source>
        <strain evidence="6 7">DSM 108285</strain>
    </source>
</reference>
<dbReference type="AlphaFoldDB" id="A0A4S4L7C3"/>
<dbReference type="GO" id="GO:0019441">
    <property type="term" value="P:L-tryptophan catabolic process to kynurenine"/>
    <property type="evidence" value="ECO:0007669"/>
    <property type="project" value="InterPro"/>
</dbReference>
<dbReference type="EMBL" id="SGPK01000180">
    <property type="protein sequence ID" value="THH06718.1"/>
    <property type="molecule type" value="Genomic_DNA"/>
</dbReference>
<evidence type="ECO:0000256" key="1">
    <source>
        <dbReference type="ARBA" id="ARBA00007119"/>
    </source>
</evidence>
<gene>
    <name evidence="6" type="ORF">EW145_g3898</name>
</gene>
<keyword evidence="3 4" id="KW-0408">Iron</keyword>
<organism evidence="6 7">
    <name type="scientific">Phellinidium pouzarii</name>
    <dbReference type="NCBI Taxonomy" id="167371"/>
    <lineage>
        <taxon>Eukaryota</taxon>
        <taxon>Fungi</taxon>
        <taxon>Dikarya</taxon>
        <taxon>Basidiomycota</taxon>
        <taxon>Agaricomycotina</taxon>
        <taxon>Agaricomycetes</taxon>
        <taxon>Hymenochaetales</taxon>
        <taxon>Hymenochaetaceae</taxon>
        <taxon>Phellinidium</taxon>
    </lineage>
</organism>
<dbReference type="GO" id="GO:0051301">
    <property type="term" value="P:cell division"/>
    <property type="evidence" value="ECO:0007669"/>
    <property type="project" value="UniProtKB-UniRule"/>
</dbReference>
<dbReference type="GO" id="GO:0016538">
    <property type="term" value="F:cyclin-dependent protein serine/threonine kinase regulator activity"/>
    <property type="evidence" value="ECO:0007669"/>
    <property type="project" value="InterPro"/>
</dbReference>
<accession>A0A4S4L7C3</accession>
<dbReference type="Gene3D" id="3.30.170.10">
    <property type="entry name" value="Cyclin-dependent kinase, regulatory subunit"/>
    <property type="match status" value="1"/>
</dbReference>
<dbReference type="Gene3D" id="1.20.58.480">
    <property type="match status" value="1"/>
</dbReference>
<evidence type="ECO:0000256" key="2">
    <source>
        <dbReference type="ARBA" id="ARBA00022723"/>
    </source>
</evidence>
<dbReference type="InterPro" id="IPR037217">
    <property type="entry name" value="Trp/Indoleamine_2_3_dOase-like"/>
</dbReference>
<dbReference type="PANTHER" id="PTHR28657">
    <property type="entry name" value="INDOLEAMINE 2,3-DIOXYGENASE"/>
    <property type="match status" value="1"/>
</dbReference>
<dbReference type="PROSITE" id="PS00944">
    <property type="entry name" value="CKS_1"/>
    <property type="match status" value="1"/>
</dbReference>
<dbReference type="SUPFAM" id="SSF140959">
    <property type="entry name" value="Indolic compounds 2,3-dioxygenase-like"/>
    <property type="match status" value="1"/>
</dbReference>
<comment type="similarity">
    <text evidence="5">Belongs to the CKS family.</text>
</comment>
<dbReference type="OrthoDB" id="540174at2759"/>
<comment type="caution">
    <text evidence="6">The sequence shown here is derived from an EMBL/GenBank/DDBJ whole genome shotgun (WGS) entry which is preliminary data.</text>
</comment>
<dbReference type="InterPro" id="IPR000898">
    <property type="entry name" value="Indolamine_dOase"/>
</dbReference>
<dbReference type="GO" id="GO:0034354">
    <property type="term" value="P:'de novo' NAD+ biosynthetic process from L-tryptophan"/>
    <property type="evidence" value="ECO:0007669"/>
    <property type="project" value="TreeGrafter"/>
</dbReference>
<evidence type="ECO:0000256" key="3">
    <source>
        <dbReference type="ARBA" id="ARBA00023004"/>
    </source>
</evidence>
<evidence type="ECO:0000313" key="6">
    <source>
        <dbReference type="EMBL" id="THH06718.1"/>
    </source>
</evidence>
<comment type="function">
    <text evidence="5">Binds to the catalytic subunit of the cyclin dependent kinases and is essential for their biological function.</text>
</comment>
<feature type="binding site" description="proximal binding residue" evidence="4">
    <location>
        <position position="405"/>
    </location>
    <ligand>
        <name>heme b</name>
        <dbReference type="ChEBI" id="CHEBI:60344"/>
    </ligand>
    <ligandPart>
        <name>Fe</name>
        <dbReference type="ChEBI" id="CHEBI:18248"/>
    </ligandPart>
</feature>
<keyword evidence="4" id="KW-0349">Heme</keyword>
<dbReference type="InterPro" id="IPR036858">
    <property type="entry name" value="Cyclin-dep_kinase_reg-sub_sf"/>
</dbReference>
<evidence type="ECO:0000256" key="5">
    <source>
        <dbReference type="RuleBase" id="RU311113"/>
    </source>
</evidence>
<dbReference type="Pfam" id="PF01111">
    <property type="entry name" value="CKS"/>
    <property type="match status" value="1"/>
</dbReference>
<dbReference type="PRINTS" id="PR00296">
    <property type="entry name" value="CYCLINKINASE"/>
</dbReference>
<dbReference type="SUPFAM" id="SSF55637">
    <property type="entry name" value="Cell cycle regulatory proteins"/>
    <property type="match status" value="1"/>
</dbReference>
<keyword evidence="5" id="KW-0131">Cell cycle</keyword>
<dbReference type="Pfam" id="PF01231">
    <property type="entry name" value="IDO"/>
    <property type="match status" value="1"/>
</dbReference>